<feature type="binding site" evidence="7">
    <location>
        <position position="88"/>
    </location>
    <ligand>
        <name>Mg(2+)</name>
        <dbReference type="ChEBI" id="CHEBI:18420"/>
        <label>1</label>
        <note>catalytic</note>
    </ligand>
</feature>
<keyword evidence="5 8" id="KW-0378">Hydrolase</keyword>
<dbReference type="GO" id="GO:0046854">
    <property type="term" value="P:phosphatidylinositol phosphate biosynthetic process"/>
    <property type="evidence" value="ECO:0007669"/>
    <property type="project" value="InterPro"/>
</dbReference>
<dbReference type="InterPro" id="IPR020583">
    <property type="entry name" value="Inositol_monoP_metal-BS"/>
</dbReference>
<dbReference type="STRING" id="889306.KP78_22770"/>
<dbReference type="AlphaFoldDB" id="A0A0C2VL57"/>
<keyword evidence="9" id="KW-1185">Reference proteome</keyword>
<reference evidence="8 9" key="1">
    <citation type="submission" date="2015-01" db="EMBL/GenBank/DDBJ databases">
        <title>Genome sequencing of Jeotgalibacillus soli.</title>
        <authorList>
            <person name="Goh K.M."/>
            <person name="Chan K.-G."/>
            <person name="Yaakop A.S."/>
            <person name="Ee R."/>
            <person name="Gan H.M."/>
            <person name="Chan C.S."/>
        </authorList>
    </citation>
    <scope>NUCLEOTIDE SEQUENCE [LARGE SCALE GENOMIC DNA]</scope>
    <source>
        <strain evidence="8 9">P9</strain>
    </source>
</reference>
<feature type="binding site" evidence="7">
    <location>
        <position position="90"/>
    </location>
    <ligand>
        <name>Mg(2+)</name>
        <dbReference type="ChEBI" id="CHEBI:18420"/>
        <label>2</label>
    </ligand>
</feature>
<name>A0A0C2VL57_9BACL</name>
<evidence type="ECO:0000313" key="8">
    <source>
        <dbReference type="EMBL" id="KIL44733.1"/>
    </source>
</evidence>
<dbReference type="PROSITE" id="PS00629">
    <property type="entry name" value="IMP_1"/>
    <property type="match status" value="1"/>
</dbReference>
<dbReference type="Proteomes" id="UP000031938">
    <property type="component" value="Unassembled WGS sequence"/>
</dbReference>
<feature type="binding site" evidence="7">
    <location>
        <position position="215"/>
    </location>
    <ligand>
        <name>Mg(2+)</name>
        <dbReference type="ChEBI" id="CHEBI:18420"/>
        <label>1</label>
        <note>catalytic</note>
    </ligand>
</feature>
<dbReference type="EC" id="3.1.3.25" evidence="3"/>
<protein>
    <recommendedName>
        <fullName evidence="3">inositol-phosphate phosphatase</fullName>
        <ecNumber evidence="3">3.1.3.25</ecNumber>
    </recommendedName>
</protein>
<keyword evidence="6 7" id="KW-0460">Magnesium</keyword>
<dbReference type="PANTHER" id="PTHR20854">
    <property type="entry name" value="INOSITOL MONOPHOSPHATASE"/>
    <property type="match status" value="1"/>
</dbReference>
<sequence length="272" mass="30589">MTINWDEIDAFSKELIYKAGEKIRQSFQEKLQIDTKSDANDLVTNMDKEIERFFVEEVKKFDPSHQLIGEEGFGDQLDTLNGIVWIVDPIDGTMNFVHQQRNFAVSVGIYHDGVGMLGYVYDVVLDELYHAYKGQGAYLNNKKLPLLKPVDIEQSILALNTLWVAPHESIPYEVFAPLVHKARGTRSYGSAALEMAYIAAGRLDGYITMRLSPWDIAGGKVLIEEVGGVVTDLYNEPHSLLEKSSFLAGNPSIHKVIFEQYIEGKLKKNSST</sequence>
<dbReference type="PANTHER" id="PTHR20854:SF4">
    <property type="entry name" value="INOSITOL-1-MONOPHOSPHATASE-RELATED"/>
    <property type="match status" value="1"/>
</dbReference>
<evidence type="ECO:0000256" key="5">
    <source>
        <dbReference type="ARBA" id="ARBA00022801"/>
    </source>
</evidence>
<dbReference type="RefSeq" id="WP_041088792.1">
    <property type="nucleotide sequence ID" value="NZ_JXRP01000018.1"/>
</dbReference>
<feature type="binding site" evidence="7">
    <location>
        <position position="70"/>
    </location>
    <ligand>
        <name>Mg(2+)</name>
        <dbReference type="ChEBI" id="CHEBI:18420"/>
        <label>1</label>
        <note>catalytic</note>
    </ligand>
</feature>
<feature type="binding site" evidence="7">
    <location>
        <position position="91"/>
    </location>
    <ligand>
        <name>Mg(2+)</name>
        <dbReference type="ChEBI" id="CHEBI:18420"/>
        <label>1</label>
        <note>catalytic</note>
    </ligand>
</feature>
<gene>
    <name evidence="8" type="ORF">KP78_22770</name>
</gene>
<dbReference type="GO" id="GO:0006020">
    <property type="term" value="P:inositol metabolic process"/>
    <property type="evidence" value="ECO:0007669"/>
    <property type="project" value="TreeGrafter"/>
</dbReference>
<evidence type="ECO:0000256" key="6">
    <source>
        <dbReference type="ARBA" id="ARBA00022842"/>
    </source>
</evidence>
<dbReference type="InterPro" id="IPR020550">
    <property type="entry name" value="Inositol_monophosphatase_CS"/>
</dbReference>
<comment type="cofactor">
    <cofactor evidence="2 7">
        <name>Mg(2+)</name>
        <dbReference type="ChEBI" id="CHEBI:18420"/>
    </cofactor>
</comment>
<dbReference type="GO" id="GO:0008934">
    <property type="term" value="F:inositol monophosphate 1-phosphatase activity"/>
    <property type="evidence" value="ECO:0007669"/>
    <property type="project" value="TreeGrafter"/>
</dbReference>
<accession>A0A0C2VL57</accession>
<dbReference type="Pfam" id="PF00459">
    <property type="entry name" value="Inositol_P"/>
    <property type="match status" value="1"/>
</dbReference>
<dbReference type="OrthoDB" id="9772456at2"/>
<evidence type="ECO:0000256" key="3">
    <source>
        <dbReference type="ARBA" id="ARBA00013106"/>
    </source>
</evidence>
<dbReference type="Gene3D" id="3.30.540.10">
    <property type="entry name" value="Fructose-1,6-Bisphosphatase, subunit A, domain 1"/>
    <property type="match status" value="1"/>
</dbReference>
<dbReference type="Gene3D" id="3.40.190.80">
    <property type="match status" value="1"/>
</dbReference>
<dbReference type="CDD" id="cd01637">
    <property type="entry name" value="IMPase_like"/>
    <property type="match status" value="1"/>
</dbReference>
<comment type="caution">
    <text evidence="8">The sequence shown here is derived from an EMBL/GenBank/DDBJ whole genome shotgun (WGS) entry which is preliminary data.</text>
</comment>
<proteinExistence type="predicted"/>
<evidence type="ECO:0000256" key="2">
    <source>
        <dbReference type="ARBA" id="ARBA00001946"/>
    </source>
</evidence>
<dbReference type="GO" id="GO:0007165">
    <property type="term" value="P:signal transduction"/>
    <property type="evidence" value="ECO:0007669"/>
    <property type="project" value="TreeGrafter"/>
</dbReference>
<dbReference type="PATRIC" id="fig|889306.3.peg.2290"/>
<dbReference type="InterPro" id="IPR000760">
    <property type="entry name" value="Inositol_monophosphatase-like"/>
</dbReference>
<dbReference type="SUPFAM" id="SSF56655">
    <property type="entry name" value="Carbohydrate phosphatase"/>
    <property type="match status" value="1"/>
</dbReference>
<keyword evidence="4 7" id="KW-0479">Metal-binding</keyword>
<evidence type="ECO:0000313" key="9">
    <source>
        <dbReference type="Proteomes" id="UP000031938"/>
    </source>
</evidence>
<evidence type="ECO:0000256" key="7">
    <source>
        <dbReference type="PIRSR" id="PIRSR600760-2"/>
    </source>
</evidence>
<organism evidence="8 9">
    <name type="scientific">Jeotgalibacillus soli</name>
    <dbReference type="NCBI Taxonomy" id="889306"/>
    <lineage>
        <taxon>Bacteria</taxon>
        <taxon>Bacillati</taxon>
        <taxon>Bacillota</taxon>
        <taxon>Bacilli</taxon>
        <taxon>Bacillales</taxon>
        <taxon>Caryophanaceae</taxon>
        <taxon>Jeotgalibacillus</taxon>
    </lineage>
</organism>
<dbReference type="PRINTS" id="PR00377">
    <property type="entry name" value="IMPHPHTASES"/>
</dbReference>
<comment type="catalytic activity">
    <reaction evidence="1">
        <text>a myo-inositol phosphate + H2O = myo-inositol + phosphate</text>
        <dbReference type="Rhea" id="RHEA:24056"/>
        <dbReference type="ChEBI" id="CHEBI:15377"/>
        <dbReference type="ChEBI" id="CHEBI:17268"/>
        <dbReference type="ChEBI" id="CHEBI:43474"/>
        <dbReference type="ChEBI" id="CHEBI:84139"/>
        <dbReference type="EC" id="3.1.3.25"/>
    </reaction>
</comment>
<evidence type="ECO:0000256" key="1">
    <source>
        <dbReference type="ARBA" id="ARBA00001033"/>
    </source>
</evidence>
<dbReference type="FunFam" id="3.30.540.10:FF:000003">
    <property type="entry name" value="Inositol-1-monophosphatase"/>
    <property type="match status" value="1"/>
</dbReference>
<dbReference type="PROSITE" id="PS00630">
    <property type="entry name" value="IMP_2"/>
    <property type="match status" value="1"/>
</dbReference>
<dbReference type="GO" id="GO:0046872">
    <property type="term" value="F:metal ion binding"/>
    <property type="evidence" value="ECO:0007669"/>
    <property type="project" value="UniProtKB-KW"/>
</dbReference>
<dbReference type="EMBL" id="JXRP01000018">
    <property type="protein sequence ID" value="KIL44733.1"/>
    <property type="molecule type" value="Genomic_DNA"/>
</dbReference>
<evidence type="ECO:0000256" key="4">
    <source>
        <dbReference type="ARBA" id="ARBA00022723"/>
    </source>
</evidence>